<dbReference type="InterPro" id="IPR028098">
    <property type="entry name" value="Glyco_trans_4-like_N"/>
</dbReference>
<dbReference type="Pfam" id="PF00534">
    <property type="entry name" value="Glycos_transf_1"/>
    <property type="match status" value="1"/>
</dbReference>
<name>A0A1F6AR48_9BACT</name>
<gene>
    <name evidence="3" type="ORF">A2960_02340</name>
</gene>
<feature type="domain" description="Glycosyltransferase subfamily 4-like N-terminal" evidence="2">
    <location>
        <begin position="14"/>
        <end position="210"/>
    </location>
</feature>
<proteinExistence type="predicted"/>
<evidence type="ECO:0008006" key="5">
    <source>
        <dbReference type="Google" id="ProtNLM"/>
    </source>
</evidence>
<dbReference type="CDD" id="cd03801">
    <property type="entry name" value="GT4_PimA-like"/>
    <property type="match status" value="1"/>
</dbReference>
<accession>A0A1F6AR48</accession>
<evidence type="ECO:0000313" key="4">
    <source>
        <dbReference type="Proteomes" id="UP000176609"/>
    </source>
</evidence>
<dbReference type="InterPro" id="IPR001296">
    <property type="entry name" value="Glyco_trans_1"/>
</dbReference>
<dbReference type="EMBL" id="MFJR01000007">
    <property type="protein sequence ID" value="OGG26963.1"/>
    <property type="molecule type" value="Genomic_DNA"/>
</dbReference>
<dbReference type="Pfam" id="PF13439">
    <property type="entry name" value="Glyco_transf_4"/>
    <property type="match status" value="1"/>
</dbReference>
<dbReference type="AlphaFoldDB" id="A0A1F6AR48"/>
<sequence length="395" mass="45743">MNILQVNKFFFVSGGAARYFIEVSRLLANHKHRVAYFSTYQPENKKTEWDKYFAVNDPIGTITGLFYSIEAKKKMIKLLDDYSPDISHLHSIYHHLSASVILELKRRRIPIVQTIHDYHLIAPNRSLFHNGEICEITKPDKFYKAISHKCVKDSYLASFLEVLEKYFQYFVCWERNLVDLFIAPSLFMRDKLVEFGIDPKKITHLTYFVDANAYTPSYGNGDYILYFGRLSAEKGLSFLIDVMSRLPKLKLLIAGRGNEEQALKNKIEKLRRQNIRFIGFKDGKELKSLIRNARFTVLPSLWYDVSPISILEANACGKPMVVSDIGGIPEIVRDDQTGLLFRPGDTEDCREKILKLWNKPILCSKLGKNAREFVAKNFGSKDHYDKLMDIYKKVI</sequence>
<dbReference type="InterPro" id="IPR050194">
    <property type="entry name" value="Glycosyltransferase_grp1"/>
</dbReference>
<comment type="caution">
    <text evidence="3">The sequence shown here is derived from an EMBL/GenBank/DDBJ whole genome shotgun (WGS) entry which is preliminary data.</text>
</comment>
<feature type="domain" description="Glycosyl transferase family 1" evidence="1">
    <location>
        <begin position="218"/>
        <end position="372"/>
    </location>
</feature>
<dbReference type="SUPFAM" id="SSF53756">
    <property type="entry name" value="UDP-Glycosyltransferase/glycogen phosphorylase"/>
    <property type="match status" value="1"/>
</dbReference>
<organism evidence="3 4">
    <name type="scientific">Candidatus Gottesmanbacteria bacterium RIFCSPLOWO2_01_FULL_39_12b</name>
    <dbReference type="NCBI Taxonomy" id="1798388"/>
    <lineage>
        <taxon>Bacteria</taxon>
        <taxon>Candidatus Gottesmaniibacteriota</taxon>
    </lineage>
</organism>
<protein>
    <recommendedName>
        <fullName evidence="5">Glycosyl transferase family 1 domain-containing protein</fullName>
    </recommendedName>
</protein>
<dbReference type="PANTHER" id="PTHR45947:SF13">
    <property type="entry name" value="TRANSFERASE"/>
    <property type="match status" value="1"/>
</dbReference>
<dbReference type="GO" id="GO:0016757">
    <property type="term" value="F:glycosyltransferase activity"/>
    <property type="evidence" value="ECO:0007669"/>
    <property type="project" value="InterPro"/>
</dbReference>
<evidence type="ECO:0000259" key="2">
    <source>
        <dbReference type="Pfam" id="PF13439"/>
    </source>
</evidence>
<dbReference type="PANTHER" id="PTHR45947">
    <property type="entry name" value="SULFOQUINOVOSYL TRANSFERASE SQD2"/>
    <property type="match status" value="1"/>
</dbReference>
<evidence type="ECO:0000259" key="1">
    <source>
        <dbReference type="Pfam" id="PF00534"/>
    </source>
</evidence>
<dbReference type="Gene3D" id="3.40.50.2000">
    <property type="entry name" value="Glycogen Phosphorylase B"/>
    <property type="match status" value="2"/>
</dbReference>
<reference evidence="3 4" key="1">
    <citation type="journal article" date="2016" name="Nat. Commun.">
        <title>Thousands of microbial genomes shed light on interconnected biogeochemical processes in an aquifer system.</title>
        <authorList>
            <person name="Anantharaman K."/>
            <person name="Brown C.T."/>
            <person name="Hug L.A."/>
            <person name="Sharon I."/>
            <person name="Castelle C.J."/>
            <person name="Probst A.J."/>
            <person name="Thomas B.C."/>
            <person name="Singh A."/>
            <person name="Wilkins M.J."/>
            <person name="Karaoz U."/>
            <person name="Brodie E.L."/>
            <person name="Williams K.H."/>
            <person name="Hubbard S.S."/>
            <person name="Banfield J.F."/>
        </authorList>
    </citation>
    <scope>NUCLEOTIDE SEQUENCE [LARGE SCALE GENOMIC DNA]</scope>
</reference>
<dbReference type="Proteomes" id="UP000176609">
    <property type="component" value="Unassembled WGS sequence"/>
</dbReference>
<evidence type="ECO:0000313" key="3">
    <source>
        <dbReference type="EMBL" id="OGG26963.1"/>
    </source>
</evidence>